<feature type="transmembrane region" description="Helical" evidence="5">
    <location>
        <begin position="296"/>
        <end position="314"/>
    </location>
</feature>
<evidence type="ECO:0000313" key="8">
    <source>
        <dbReference type="Proteomes" id="UP001561046"/>
    </source>
</evidence>
<dbReference type="PROSITE" id="PS00216">
    <property type="entry name" value="SUGAR_TRANSPORT_1"/>
    <property type="match status" value="1"/>
</dbReference>
<dbReference type="Pfam" id="PF07690">
    <property type="entry name" value="MFS_1"/>
    <property type="match status" value="1"/>
</dbReference>
<comment type="subcellular location">
    <subcellularLocation>
        <location evidence="1">Membrane</location>
        <topology evidence="1">Multi-pass membrane protein</topology>
    </subcellularLocation>
</comment>
<feature type="transmembrane region" description="Helical" evidence="5">
    <location>
        <begin position="144"/>
        <end position="169"/>
    </location>
</feature>
<evidence type="ECO:0000256" key="2">
    <source>
        <dbReference type="ARBA" id="ARBA00022692"/>
    </source>
</evidence>
<dbReference type="PROSITE" id="PS00217">
    <property type="entry name" value="SUGAR_TRANSPORT_2"/>
    <property type="match status" value="1"/>
</dbReference>
<protein>
    <submittedName>
        <fullName evidence="7">MFS transporter</fullName>
    </submittedName>
</protein>
<keyword evidence="8" id="KW-1185">Reference proteome</keyword>
<name>A0ABV3ZSR0_9BURK</name>
<evidence type="ECO:0000256" key="3">
    <source>
        <dbReference type="ARBA" id="ARBA00022989"/>
    </source>
</evidence>
<feature type="domain" description="Major facilitator superfamily (MFS) profile" evidence="6">
    <location>
        <begin position="21"/>
        <end position="435"/>
    </location>
</feature>
<proteinExistence type="predicted"/>
<feature type="transmembrane region" description="Helical" evidence="5">
    <location>
        <begin position="411"/>
        <end position="429"/>
    </location>
</feature>
<evidence type="ECO:0000259" key="6">
    <source>
        <dbReference type="PROSITE" id="PS50850"/>
    </source>
</evidence>
<evidence type="ECO:0000256" key="4">
    <source>
        <dbReference type="ARBA" id="ARBA00023136"/>
    </source>
</evidence>
<keyword evidence="4 5" id="KW-0472">Membrane</keyword>
<accession>A0ABV3ZSR0</accession>
<dbReference type="PROSITE" id="PS50850">
    <property type="entry name" value="MFS"/>
    <property type="match status" value="1"/>
</dbReference>
<dbReference type="Proteomes" id="UP001561046">
    <property type="component" value="Unassembled WGS sequence"/>
</dbReference>
<feature type="transmembrane region" description="Helical" evidence="5">
    <location>
        <begin position="380"/>
        <end position="399"/>
    </location>
</feature>
<evidence type="ECO:0000256" key="1">
    <source>
        <dbReference type="ARBA" id="ARBA00004141"/>
    </source>
</evidence>
<dbReference type="EMBL" id="JBFYGN010000006">
    <property type="protein sequence ID" value="MEX8192637.1"/>
    <property type="molecule type" value="Genomic_DNA"/>
</dbReference>
<dbReference type="PANTHER" id="PTHR23508">
    <property type="entry name" value="CARBOXYLIC ACID TRANSPORTER PROTEIN HOMOLOG"/>
    <property type="match status" value="1"/>
</dbReference>
<sequence length="451" mass="46616">MSQNLRAHLDQRPMTVFQWSVVGVCMALNMIDGFDVLVMAFTASSVSAHWKLGGAELGFLLSAGLFGMAAGSLLLAPWADKLGRRPLILACLAISGVGMLASAWSQTPTQLAALRVLTGLGVGGILACSNVIASEYASQRWRSLAVTLQSTGYALGASIGGSIAVWLLAHQGWRSVFMFGGACTLAVFVIAWFALPESLDFLLARRPKGALERLNALMVRLGLPALASMPAAADAGGAAKPRGPLQLFSAGLRRPTLLVWLSFFSVMFGFYFVMSWTPKLLAASGLTAEQGVTSGVLLSLGGILGATLLGLLAARFAIHRALAVFMLITAVLLCFLVGSSGALWVSYALAFLIGVFVNGCVAGLYAIAPAVYGSEVRATGVGWGIGVGRIGAIVSPLVAGGLLDAAWSPSQLYVGYGVAFVFAAVIVSLHRIEGPSASRSGNGGAAALAAH</sequence>
<gene>
    <name evidence="7" type="ORF">AB6724_07270</name>
</gene>
<feature type="transmembrane region" description="Helical" evidence="5">
    <location>
        <begin position="257"/>
        <end position="276"/>
    </location>
</feature>
<feature type="transmembrane region" description="Helical" evidence="5">
    <location>
        <begin position="175"/>
        <end position="195"/>
    </location>
</feature>
<dbReference type="InterPro" id="IPR036259">
    <property type="entry name" value="MFS_trans_sf"/>
</dbReference>
<dbReference type="InterPro" id="IPR005829">
    <property type="entry name" value="Sugar_transporter_CS"/>
</dbReference>
<dbReference type="RefSeq" id="WP_369337838.1">
    <property type="nucleotide sequence ID" value="NZ_JBFYGN010000006.1"/>
</dbReference>
<dbReference type="CDD" id="cd17365">
    <property type="entry name" value="MFS_PcaK_like"/>
    <property type="match status" value="1"/>
</dbReference>
<feature type="transmembrane region" description="Helical" evidence="5">
    <location>
        <begin position="112"/>
        <end position="132"/>
    </location>
</feature>
<evidence type="ECO:0000313" key="7">
    <source>
        <dbReference type="EMBL" id="MEX8192637.1"/>
    </source>
</evidence>
<dbReference type="Gene3D" id="1.20.1250.20">
    <property type="entry name" value="MFS general substrate transporter like domains"/>
    <property type="match status" value="1"/>
</dbReference>
<comment type="caution">
    <text evidence="7">The sequence shown here is derived from an EMBL/GenBank/DDBJ whole genome shotgun (WGS) entry which is preliminary data.</text>
</comment>
<dbReference type="SUPFAM" id="SSF103473">
    <property type="entry name" value="MFS general substrate transporter"/>
    <property type="match status" value="1"/>
</dbReference>
<evidence type="ECO:0000256" key="5">
    <source>
        <dbReference type="SAM" id="Phobius"/>
    </source>
</evidence>
<dbReference type="InterPro" id="IPR020846">
    <property type="entry name" value="MFS_dom"/>
</dbReference>
<feature type="transmembrane region" description="Helical" evidence="5">
    <location>
        <begin position="87"/>
        <end position="106"/>
    </location>
</feature>
<organism evidence="7 8">
    <name type="scientific">Comamonas guangdongensis</name>
    <dbReference type="NCBI Taxonomy" id="510515"/>
    <lineage>
        <taxon>Bacteria</taxon>
        <taxon>Pseudomonadati</taxon>
        <taxon>Pseudomonadota</taxon>
        <taxon>Betaproteobacteria</taxon>
        <taxon>Burkholderiales</taxon>
        <taxon>Comamonadaceae</taxon>
        <taxon>Comamonas</taxon>
    </lineage>
</organism>
<feature type="transmembrane region" description="Helical" evidence="5">
    <location>
        <begin position="21"/>
        <end position="43"/>
    </location>
</feature>
<feature type="transmembrane region" description="Helical" evidence="5">
    <location>
        <begin position="55"/>
        <end position="75"/>
    </location>
</feature>
<feature type="transmembrane region" description="Helical" evidence="5">
    <location>
        <begin position="321"/>
        <end position="338"/>
    </location>
</feature>
<reference evidence="7 8" key="1">
    <citation type="journal article" date="2013" name="Int. J. Syst. Evol. Microbiol.">
        <title>Comamonas guangdongensis sp. nov., isolated from subterranean forest sediment, and emended description of the genus Comamonas.</title>
        <authorList>
            <person name="Zhang J."/>
            <person name="Wang Y."/>
            <person name="Zhou S."/>
            <person name="Wu C."/>
            <person name="He J."/>
            <person name="Li F."/>
        </authorList>
    </citation>
    <scope>NUCLEOTIDE SEQUENCE [LARGE SCALE GENOMIC DNA]</scope>
    <source>
        <strain evidence="7 8">CCTCC AB2011133</strain>
    </source>
</reference>
<feature type="transmembrane region" description="Helical" evidence="5">
    <location>
        <begin position="344"/>
        <end position="368"/>
    </location>
</feature>
<dbReference type="PANTHER" id="PTHR23508:SF10">
    <property type="entry name" value="CARBOXYLIC ACID TRANSPORTER PROTEIN HOMOLOG"/>
    <property type="match status" value="1"/>
</dbReference>
<dbReference type="InterPro" id="IPR011701">
    <property type="entry name" value="MFS"/>
</dbReference>
<keyword evidence="3 5" id="KW-1133">Transmembrane helix</keyword>
<keyword evidence="2 5" id="KW-0812">Transmembrane</keyword>